<evidence type="ECO:0000256" key="1">
    <source>
        <dbReference type="SAM" id="Phobius"/>
    </source>
</evidence>
<comment type="caution">
    <text evidence="2">The sequence shown here is derived from an EMBL/GenBank/DDBJ whole genome shotgun (WGS) entry which is preliminary data.</text>
</comment>
<feature type="transmembrane region" description="Helical" evidence="1">
    <location>
        <begin position="62"/>
        <end position="85"/>
    </location>
</feature>
<keyword evidence="1" id="KW-0472">Membrane</keyword>
<protein>
    <submittedName>
        <fullName evidence="2">Uncharacterized protein</fullName>
    </submittedName>
</protein>
<evidence type="ECO:0000313" key="2">
    <source>
        <dbReference type="EMBL" id="TWU77684.1"/>
    </source>
</evidence>
<reference evidence="3" key="1">
    <citation type="submission" date="2018-12" db="EMBL/GenBank/DDBJ databases">
        <title>The complete genome of Metarhizium rileyi, a key fungal pathogen of Lepidoptera.</title>
        <authorList>
            <person name="Binneck E."/>
            <person name="Lastra C.C.L."/>
            <person name="Sosa-Gomez D.R."/>
        </authorList>
    </citation>
    <scope>NUCLEOTIDE SEQUENCE [LARGE SCALE GENOMIC DNA]</scope>
    <source>
        <strain evidence="3">Cep018-CH2</strain>
    </source>
</reference>
<gene>
    <name evidence="2" type="ORF">ED733_008260</name>
</gene>
<dbReference type="EMBL" id="SBHS01000003">
    <property type="protein sequence ID" value="TWU77684.1"/>
    <property type="molecule type" value="Genomic_DNA"/>
</dbReference>
<organism evidence="2 3">
    <name type="scientific">Metarhizium rileyi (strain RCEF 4871)</name>
    <name type="common">Nomuraea rileyi</name>
    <dbReference type="NCBI Taxonomy" id="1649241"/>
    <lineage>
        <taxon>Eukaryota</taxon>
        <taxon>Fungi</taxon>
        <taxon>Dikarya</taxon>
        <taxon>Ascomycota</taxon>
        <taxon>Pezizomycotina</taxon>
        <taxon>Sordariomycetes</taxon>
        <taxon>Hypocreomycetidae</taxon>
        <taxon>Hypocreales</taxon>
        <taxon>Clavicipitaceae</taxon>
        <taxon>Metarhizium</taxon>
    </lineage>
</organism>
<name>A0A5C6GK45_METRR</name>
<proteinExistence type="predicted"/>
<evidence type="ECO:0000313" key="3">
    <source>
        <dbReference type="Proteomes" id="UP000317257"/>
    </source>
</evidence>
<keyword evidence="1" id="KW-1133">Transmembrane helix</keyword>
<dbReference type="Proteomes" id="UP000317257">
    <property type="component" value="Unassembled WGS sequence"/>
</dbReference>
<accession>A0A5C6GK45</accession>
<keyword evidence="1" id="KW-0812">Transmembrane</keyword>
<dbReference type="AlphaFoldDB" id="A0A5C6GK45"/>
<sequence length="134" mass="14397">MSYLAPKVQSLEDAADPLTLIQGSFQTAVSVTLVVKHHLHLSFHAFKGRGSKQQDTMGLAKAAIKIVIIPIIIVIVLAVLAVVMIKIKRSKRKDIEQAEFPPPAALPPPVYAAASQPQMNHFTPDKGAGNHGFG</sequence>